<evidence type="ECO:0000259" key="2">
    <source>
        <dbReference type="PROSITE" id="PS51898"/>
    </source>
</evidence>
<dbReference type="AlphaFoldDB" id="A0A4V1BZT2"/>
<sequence>MRGPCSKTACRPSGTTSLTIGSRCCVPCRRETEMPAHVDVNQWTASEAQAWLDQIVRQLPALPPLLRYYDDFDDATRVIHDPASASVFAVHINGGTEYLDFAAYDGSYATLLKHLFLYLLGENLHVSTATRYLQAAKHLSYAEVIALLMAGPENCVASWAALRALGKAVKTYGFAKALLRLLCHYRLCGWSPQYREFLGAALPLPAQDKYAGVRAGDVFLSIEEEAAIVRYLDDTAQGVRDGAYLDDAALCDAVMLLCAYQFGMRPIQIALLTMRDVRVWSDGTDARPAVHLTFRMVKQRRGATIKPLPRRVKREWAVLPGQLEQRQRARGHAGGDRFCSVVSASEVCVRIAALTERLLGVRVTATDLRHTAAQRLVDAGANQEELAAFLGHADVTTGLVYFDSSPNQAERVNRAMGLSPIYQQVARIAHARFISAEELGSLKGEQQIAGVPHGIPIAGIGGCTSGQPACPFNPVTSCYGCHRFMPVRDVALHREVLAGLRSVVRFFHDASRDEAASPAYLQLQRAIAGVQAVLDELEEKAE</sequence>
<dbReference type="GO" id="GO:0015074">
    <property type="term" value="P:DNA integration"/>
    <property type="evidence" value="ECO:0007669"/>
    <property type="project" value="InterPro"/>
</dbReference>
<dbReference type="InterPro" id="IPR011010">
    <property type="entry name" value="DNA_brk_join_enz"/>
</dbReference>
<dbReference type="InterPro" id="IPR002104">
    <property type="entry name" value="Integrase_catalytic"/>
</dbReference>
<dbReference type="KEGG" id="cox:E0W60_36035"/>
<keyword evidence="3" id="KW-0614">Plasmid</keyword>
<reference evidence="3 4" key="1">
    <citation type="submission" date="2019-03" db="EMBL/GenBank/DDBJ databases">
        <title>Efficiently degradation of phenoxyalkanoic acid herbicides by Cupriavidus oxalaticus strain X32.</title>
        <authorList>
            <person name="Sheng X."/>
        </authorList>
    </citation>
    <scope>NUCLEOTIDE SEQUENCE [LARGE SCALE GENOMIC DNA]</scope>
    <source>
        <strain evidence="3 4">X32</strain>
        <plasmid evidence="3 4">unnamed4</plasmid>
    </source>
</reference>
<evidence type="ECO:0000313" key="4">
    <source>
        <dbReference type="Proteomes" id="UP000295294"/>
    </source>
</evidence>
<organism evidence="3 4">
    <name type="scientific">Cupriavidus oxalaticus</name>
    <dbReference type="NCBI Taxonomy" id="96344"/>
    <lineage>
        <taxon>Bacteria</taxon>
        <taxon>Pseudomonadati</taxon>
        <taxon>Pseudomonadota</taxon>
        <taxon>Betaproteobacteria</taxon>
        <taxon>Burkholderiales</taxon>
        <taxon>Burkholderiaceae</taxon>
        <taxon>Cupriavidus</taxon>
    </lineage>
</organism>
<dbReference type="EMBL" id="CP038639">
    <property type="protein sequence ID" value="QBY56412.1"/>
    <property type="molecule type" value="Genomic_DNA"/>
</dbReference>
<dbReference type="PROSITE" id="PS51898">
    <property type="entry name" value="TYR_RECOMBINASE"/>
    <property type="match status" value="1"/>
</dbReference>
<dbReference type="Proteomes" id="UP000295294">
    <property type="component" value="Plasmid unnamed4"/>
</dbReference>
<dbReference type="InterPro" id="IPR013762">
    <property type="entry name" value="Integrase-like_cat_sf"/>
</dbReference>
<keyword evidence="1" id="KW-0233">DNA recombination</keyword>
<evidence type="ECO:0000313" key="3">
    <source>
        <dbReference type="EMBL" id="QBY56412.1"/>
    </source>
</evidence>
<dbReference type="GO" id="GO:0003677">
    <property type="term" value="F:DNA binding"/>
    <property type="evidence" value="ECO:0007669"/>
    <property type="project" value="InterPro"/>
</dbReference>
<proteinExistence type="predicted"/>
<dbReference type="Pfam" id="PF00589">
    <property type="entry name" value="Phage_integrase"/>
    <property type="match status" value="1"/>
</dbReference>
<evidence type="ECO:0000256" key="1">
    <source>
        <dbReference type="ARBA" id="ARBA00023172"/>
    </source>
</evidence>
<protein>
    <submittedName>
        <fullName evidence="3">Site-specific integrase</fullName>
    </submittedName>
</protein>
<dbReference type="Gene3D" id="1.10.443.10">
    <property type="entry name" value="Intergrase catalytic core"/>
    <property type="match status" value="1"/>
</dbReference>
<dbReference type="GO" id="GO:0006310">
    <property type="term" value="P:DNA recombination"/>
    <property type="evidence" value="ECO:0007669"/>
    <property type="project" value="UniProtKB-KW"/>
</dbReference>
<gene>
    <name evidence="3" type="ORF">E0W60_36035</name>
</gene>
<accession>A0A4V1BZT2</accession>
<name>A0A4V1BZT2_9BURK</name>
<dbReference type="OrthoDB" id="8368662at2"/>
<geneLocation type="plasmid" evidence="3">
    <name>unnamed4</name>
</geneLocation>
<feature type="domain" description="Tyr recombinase" evidence="2">
    <location>
        <begin position="215"/>
        <end position="414"/>
    </location>
</feature>
<dbReference type="SUPFAM" id="SSF56349">
    <property type="entry name" value="DNA breaking-rejoining enzymes"/>
    <property type="match status" value="1"/>
</dbReference>